<dbReference type="PANTHER" id="PTHR30435">
    <property type="entry name" value="FLAGELLAR PROTEIN"/>
    <property type="match status" value="1"/>
</dbReference>
<evidence type="ECO:0000256" key="4">
    <source>
        <dbReference type="RuleBase" id="RU362116"/>
    </source>
</evidence>
<evidence type="ECO:0000259" key="6">
    <source>
        <dbReference type="Pfam" id="PF00460"/>
    </source>
</evidence>
<protein>
    <submittedName>
        <fullName evidence="9">Fagellar hook-basal body protein</fullName>
    </submittedName>
</protein>
<organism evidence="9 10">
    <name type="scientific">Desulfonatronospira thiodismutans ASO3-1</name>
    <dbReference type="NCBI Taxonomy" id="555779"/>
    <lineage>
        <taxon>Bacteria</taxon>
        <taxon>Pseudomonadati</taxon>
        <taxon>Thermodesulfobacteriota</taxon>
        <taxon>Desulfovibrionia</taxon>
        <taxon>Desulfovibrionales</taxon>
        <taxon>Desulfonatronovibrionaceae</taxon>
        <taxon>Desulfonatronospira</taxon>
    </lineage>
</organism>
<dbReference type="Proteomes" id="UP000005496">
    <property type="component" value="Unassembled WGS sequence"/>
</dbReference>
<dbReference type="GO" id="GO:0030694">
    <property type="term" value="C:bacterial-type flagellum basal body, rod"/>
    <property type="evidence" value="ECO:0007669"/>
    <property type="project" value="InterPro"/>
</dbReference>
<proteinExistence type="inferred from homology"/>
<feature type="domain" description="Flagellar hook protein FlgE/F/G-like D1" evidence="8">
    <location>
        <begin position="98"/>
        <end position="164"/>
    </location>
</feature>
<dbReference type="InterPro" id="IPR001444">
    <property type="entry name" value="Flag_bb_rod_N"/>
</dbReference>
<evidence type="ECO:0000256" key="1">
    <source>
        <dbReference type="ARBA" id="ARBA00004117"/>
    </source>
</evidence>
<dbReference type="GO" id="GO:0071978">
    <property type="term" value="P:bacterial-type flagellum-dependent swarming motility"/>
    <property type="evidence" value="ECO:0007669"/>
    <property type="project" value="TreeGrafter"/>
</dbReference>
<dbReference type="EMBL" id="ACJN02000003">
    <property type="protein sequence ID" value="EFI33205.1"/>
    <property type="molecule type" value="Genomic_DNA"/>
</dbReference>
<evidence type="ECO:0000313" key="9">
    <source>
        <dbReference type="EMBL" id="EFI33205.1"/>
    </source>
</evidence>
<dbReference type="PANTHER" id="PTHR30435:SF19">
    <property type="entry name" value="FLAGELLAR BASAL-BODY ROD PROTEIN FLGG"/>
    <property type="match status" value="1"/>
</dbReference>
<dbReference type="SUPFAM" id="SSF117143">
    <property type="entry name" value="Flagellar hook protein flgE"/>
    <property type="match status" value="1"/>
</dbReference>
<evidence type="ECO:0000313" key="10">
    <source>
        <dbReference type="Proteomes" id="UP000005496"/>
    </source>
</evidence>
<dbReference type="Pfam" id="PF00460">
    <property type="entry name" value="Flg_bb_rod"/>
    <property type="match status" value="1"/>
</dbReference>
<feature type="region of interest" description="Disordered" evidence="5">
    <location>
        <begin position="68"/>
        <end position="87"/>
    </location>
</feature>
<keyword evidence="3 4" id="KW-0975">Bacterial flagellum</keyword>
<dbReference type="RefSeq" id="WP_008870563.1">
    <property type="nucleotide sequence ID" value="NZ_ACJN02000003.1"/>
</dbReference>
<feature type="domain" description="Flagellar basal-body/hook protein C-terminal" evidence="7">
    <location>
        <begin position="212"/>
        <end position="255"/>
    </location>
</feature>
<evidence type="ECO:0000256" key="5">
    <source>
        <dbReference type="SAM" id="MobiDB-lite"/>
    </source>
</evidence>
<comment type="caution">
    <text evidence="9">The sequence shown here is derived from an EMBL/GenBank/DDBJ whole genome shotgun (WGS) entry which is preliminary data.</text>
</comment>
<dbReference type="NCBIfam" id="TIGR03506">
    <property type="entry name" value="FlgEFG_subfam"/>
    <property type="match status" value="1"/>
</dbReference>
<dbReference type="InterPro" id="IPR012836">
    <property type="entry name" value="FlgF"/>
</dbReference>
<evidence type="ECO:0000256" key="3">
    <source>
        <dbReference type="ARBA" id="ARBA00023143"/>
    </source>
</evidence>
<evidence type="ECO:0000256" key="2">
    <source>
        <dbReference type="ARBA" id="ARBA00009677"/>
    </source>
</evidence>
<feature type="domain" description="Flagellar basal body rod protein N-terminal" evidence="6">
    <location>
        <begin position="6"/>
        <end position="35"/>
    </location>
</feature>
<comment type="subcellular location">
    <subcellularLocation>
        <location evidence="1 4">Bacterial flagellum basal body</location>
    </subcellularLocation>
</comment>
<dbReference type="InterPro" id="IPR020013">
    <property type="entry name" value="Flagellar_FlgE/F/G"/>
</dbReference>
<comment type="similarity">
    <text evidence="2 4">Belongs to the flagella basal body rod proteins family.</text>
</comment>
<name>D6SR89_9BACT</name>
<dbReference type="NCBIfam" id="TIGR02490">
    <property type="entry name" value="flgF"/>
    <property type="match status" value="1"/>
</dbReference>
<accession>D6SR89</accession>
<gene>
    <name evidence="9" type="ORF">Dthio_PD0531</name>
</gene>
<dbReference type="eggNOG" id="COG4786">
    <property type="taxonomic scope" value="Bacteria"/>
</dbReference>
<reference evidence="9" key="1">
    <citation type="submission" date="2010-05" db="EMBL/GenBank/DDBJ databases">
        <title>The draft genome of Desulfonatronospira thiodismutans ASO3-1.</title>
        <authorList>
            <consortium name="US DOE Joint Genome Institute (JGI-PGF)"/>
            <person name="Lucas S."/>
            <person name="Copeland A."/>
            <person name="Lapidus A."/>
            <person name="Cheng J.-F."/>
            <person name="Bruce D."/>
            <person name="Goodwin L."/>
            <person name="Pitluck S."/>
            <person name="Chertkov O."/>
            <person name="Brettin T."/>
            <person name="Detter J.C."/>
            <person name="Han C."/>
            <person name="Land M.L."/>
            <person name="Hauser L."/>
            <person name="Kyrpides N."/>
            <person name="Mikhailova N."/>
            <person name="Muyzer G."/>
            <person name="Woyke T."/>
        </authorList>
    </citation>
    <scope>NUCLEOTIDE SEQUENCE [LARGE SCALE GENOMIC DNA]</scope>
    <source>
        <strain evidence="9">ASO3-1</strain>
    </source>
</reference>
<dbReference type="PROSITE" id="PS00588">
    <property type="entry name" value="FLAGELLA_BB_ROD"/>
    <property type="match status" value="1"/>
</dbReference>
<keyword evidence="10" id="KW-1185">Reference proteome</keyword>
<dbReference type="Pfam" id="PF06429">
    <property type="entry name" value="Flg_bbr_C"/>
    <property type="match status" value="1"/>
</dbReference>
<dbReference type="Pfam" id="PF22692">
    <property type="entry name" value="LlgE_F_G_D1"/>
    <property type="match status" value="1"/>
</dbReference>
<dbReference type="InterPro" id="IPR010930">
    <property type="entry name" value="Flg_bb/hook_C_dom"/>
</dbReference>
<evidence type="ECO:0000259" key="8">
    <source>
        <dbReference type="Pfam" id="PF22692"/>
    </source>
</evidence>
<sequence length="261" mass="28980">MQDEMYSAFFGAMSQEAKMNTITNNLANVNTTGYKRDKIAFEDVFTRYASDYGDPNMTLEDRLPWPESKLRSQTRPSPVHLDLQDGDMRKTGNPLDLAISGEGFFEVTTPEGETAYTRNGSFLRNPETGHLVTGQNFELQGEGGPIEIPEDASNIAIGENGEVLADGDLLDVINLTTFTDLNALEKKGRQLVQVKDGADSAPIPAEDARIEQGYLENSNVDPVYEMVNMISTMRNFEALQKMMTSSHEKDQQLIQQVGTVR</sequence>
<dbReference type="InterPro" id="IPR053967">
    <property type="entry name" value="LlgE_F_G-like_D1"/>
</dbReference>
<dbReference type="InterPro" id="IPR019776">
    <property type="entry name" value="Flagellar_basal_body_rod_CS"/>
</dbReference>
<dbReference type="AlphaFoldDB" id="D6SR89"/>
<evidence type="ECO:0000259" key="7">
    <source>
        <dbReference type="Pfam" id="PF06429"/>
    </source>
</evidence>
<dbReference type="InterPro" id="IPR037925">
    <property type="entry name" value="FlgE/F/G-like"/>
</dbReference>